<dbReference type="InterPro" id="IPR019734">
    <property type="entry name" value="TPR_rpt"/>
</dbReference>
<keyword evidence="3" id="KW-0862">Zinc</keyword>
<dbReference type="SMART" id="SM00028">
    <property type="entry name" value="TPR"/>
    <property type="match status" value="2"/>
</dbReference>
<dbReference type="Proteomes" id="UP000789508">
    <property type="component" value="Unassembled WGS sequence"/>
</dbReference>
<gene>
    <name evidence="6" type="ORF">ALEPTO_LOCUS3132</name>
</gene>
<dbReference type="InterPro" id="IPR011990">
    <property type="entry name" value="TPR-like_helical_dom_sf"/>
</dbReference>
<protein>
    <submittedName>
        <fullName evidence="6">6890_t:CDS:1</fullName>
    </submittedName>
</protein>
<proteinExistence type="predicted"/>
<keyword evidence="1" id="KW-0479">Metal-binding</keyword>
<dbReference type="GO" id="GO:0008270">
    <property type="term" value="F:zinc ion binding"/>
    <property type="evidence" value="ECO:0007669"/>
    <property type="project" value="UniProtKB-KW"/>
</dbReference>
<comment type="caution">
    <text evidence="6">The sequence shown here is derived from an EMBL/GenBank/DDBJ whole genome shotgun (WGS) entry which is preliminary data.</text>
</comment>
<evidence type="ECO:0000256" key="2">
    <source>
        <dbReference type="ARBA" id="ARBA00022771"/>
    </source>
</evidence>
<evidence type="ECO:0000259" key="5">
    <source>
        <dbReference type="PROSITE" id="PS50865"/>
    </source>
</evidence>
<dbReference type="SUPFAM" id="SSF144232">
    <property type="entry name" value="HIT/MYND zinc finger-like"/>
    <property type="match status" value="1"/>
</dbReference>
<dbReference type="PROSITE" id="PS50865">
    <property type="entry name" value="ZF_MYND_2"/>
    <property type="match status" value="1"/>
</dbReference>
<accession>A0A9N8ZEC9</accession>
<evidence type="ECO:0000313" key="6">
    <source>
        <dbReference type="EMBL" id="CAG8493944.1"/>
    </source>
</evidence>
<evidence type="ECO:0000256" key="1">
    <source>
        <dbReference type="ARBA" id="ARBA00022723"/>
    </source>
</evidence>
<dbReference type="Pfam" id="PF01753">
    <property type="entry name" value="zf-MYND"/>
    <property type="match status" value="1"/>
</dbReference>
<evidence type="ECO:0000313" key="7">
    <source>
        <dbReference type="Proteomes" id="UP000789508"/>
    </source>
</evidence>
<dbReference type="SUPFAM" id="SSF48452">
    <property type="entry name" value="TPR-like"/>
    <property type="match status" value="1"/>
</dbReference>
<keyword evidence="2 4" id="KW-0863">Zinc-finger</keyword>
<name>A0A9N8ZEC9_9GLOM</name>
<dbReference type="OrthoDB" id="3257538at2759"/>
<dbReference type="InterPro" id="IPR002893">
    <property type="entry name" value="Znf_MYND"/>
</dbReference>
<reference evidence="6" key="1">
    <citation type="submission" date="2021-06" db="EMBL/GenBank/DDBJ databases">
        <authorList>
            <person name="Kallberg Y."/>
            <person name="Tangrot J."/>
            <person name="Rosling A."/>
        </authorList>
    </citation>
    <scope>NUCLEOTIDE SEQUENCE</scope>
    <source>
        <strain evidence="6">FL130A</strain>
    </source>
</reference>
<feature type="domain" description="MYND-type" evidence="5">
    <location>
        <begin position="330"/>
        <end position="382"/>
    </location>
</feature>
<keyword evidence="7" id="KW-1185">Reference proteome</keyword>
<feature type="non-terminal residue" evidence="6">
    <location>
        <position position="397"/>
    </location>
</feature>
<dbReference type="Gene3D" id="1.25.40.10">
    <property type="entry name" value="Tetratricopeptide repeat domain"/>
    <property type="match status" value="1"/>
</dbReference>
<dbReference type="EMBL" id="CAJVPS010000545">
    <property type="protein sequence ID" value="CAG8493944.1"/>
    <property type="molecule type" value="Genomic_DNA"/>
</dbReference>
<sequence length="397" mass="44884">YFKAKELFQQGLELASKIPNETTDEILRKHEGDIFEATKYLVEAFLVDEKATDMSPRIMSLAQQYEKLLKLQYGGEDNERREEIDTLEPEFTRESLILVIWLLFNGKQFQFCIQTLSIALNQLEPSLHPRLLQLRASCYLATGDNKLCIKDLERLVALNPNFVDAYSIQGLIYMQQDDRVEAVRAFKSYIEKANKDSIGYANALYALSVLTIQNATATATSSRKQSLQNLRTQQAYNYYDKAKEAEKRFEYLYGHAPEMSEVKRTAITLFETKSSRDSKNEKPKNTQLEAERLAPILQQLLSMQPQPNLATAAGVTGAGSNGSGIIGKRCLNCGSETRKDENGEINEEKKHKLLICAGCTNAYYCSKECQKKNWKQGHKQQCGSLKQVALKQAAQSG</sequence>
<dbReference type="AlphaFoldDB" id="A0A9N8ZEC9"/>
<organism evidence="6 7">
    <name type="scientific">Ambispora leptoticha</name>
    <dbReference type="NCBI Taxonomy" id="144679"/>
    <lineage>
        <taxon>Eukaryota</taxon>
        <taxon>Fungi</taxon>
        <taxon>Fungi incertae sedis</taxon>
        <taxon>Mucoromycota</taxon>
        <taxon>Glomeromycotina</taxon>
        <taxon>Glomeromycetes</taxon>
        <taxon>Archaeosporales</taxon>
        <taxon>Ambisporaceae</taxon>
        <taxon>Ambispora</taxon>
    </lineage>
</organism>
<evidence type="ECO:0000256" key="4">
    <source>
        <dbReference type="PROSITE-ProRule" id="PRU00134"/>
    </source>
</evidence>
<evidence type="ECO:0000256" key="3">
    <source>
        <dbReference type="ARBA" id="ARBA00022833"/>
    </source>
</evidence>
<dbReference type="Gene3D" id="6.10.140.2220">
    <property type="match status" value="1"/>
</dbReference>